<dbReference type="GO" id="GO:0008422">
    <property type="term" value="F:beta-glucosidase activity"/>
    <property type="evidence" value="ECO:0007669"/>
    <property type="project" value="TreeGrafter"/>
</dbReference>
<organism evidence="11 12">
    <name type="scientific">Colletotrichum tofieldiae</name>
    <dbReference type="NCBI Taxonomy" id="708197"/>
    <lineage>
        <taxon>Eukaryota</taxon>
        <taxon>Fungi</taxon>
        <taxon>Dikarya</taxon>
        <taxon>Ascomycota</taxon>
        <taxon>Pezizomycotina</taxon>
        <taxon>Sordariomycetes</taxon>
        <taxon>Hypocreomycetidae</taxon>
        <taxon>Glomerellales</taxon>
        <taxon>Glomerellaceae</taxon>
        <taxon>Colletotrichum</taxon>
        <taxon>Colletotrichum spaethianum species complex</taxon>
    </lineage>
</organism>
<evidence type="ECO:0000256" key="9">
    <source>
        <dbReference type="SAM" id="SignalP"/>
    </source>
</evidence>
<keyword evidence="6" id="KW-0326">Glycosidase</keyword>
<sequence length="672" mass="72180">MRASISIPVLLALAQRVSAQQAPWGQCGGIGWTGPTTCVAGWHCEKAHEWYSQCLEGAGSPSPTTLLTTTSKPPVAVTSSTTRGFSSSQLTTSATSSTASAVPTTCSGTFTDISAADYVRAMNPGWNLGNTLDAIPNEGSWNNPPVVERTFDDVKAAGFKSVRIPVSYNDHFTSAAPNYTVDAAWLQRVSDVVDMATARGLYVLTNVHHGIRPSHIPPHLRSVCTHISSDSWNWADVTKASTDADLKTLNDKFYNLWLQIGRKLACKSNLVSFESINEPPATTAEHGARINTLNELFLKALSDSGGYNTRRVVNLVGGGMDAAKTTQWFKPPAVIKNPWALQYHVYSPYDFIFSAWGKTIWGSDADKAAMATELGIVRGNYTDVPLIIGEFDASPLNTEPAGRWKWTDHLVRTAAGLNTAIVIWDNGLDHLDRDARVWRDPTSISILNNAAKGIKNSLPDSTVDASATTQSSSAYVFNKVGSTPADQTLPWLFNGNTLKTIKSSSGVTLAVDKDYTVSSSAVTIKASFLAQYLTPTAAPGNKANLTLTFSAGATSQIEIVQWDVPTLASTSSKAVAGADLNIPITYKGVRAPAAVKALSSDGVYLFDDWTQYLGPLQQARITFNGQWNYDGAKVILPAATVQAVIASGKTTTFTFEFYPRVPGNSVTYTLSP</sequence>
<evidence type="ECO:0000259" key="10">
    <source>
        <dbReference type="PROSITE" id="PS51164"/>
    </source>
</evidence>
<dbReference type="InterPro" id="IPR035971">
    <property type="entry name" value="CBD_sf"/>
</dbReference>
<keyword evidence="3" id="KW-0378">Hydrolase</keyword>
<keyword evidence="4" id="KW-0136">Cellulose degradation</keyword>
<dbReference type="PANTHER" id="PTHR31297">
    <property type="entry name" value="GLUCAN ENDO-1,6-BETA-GLUCOSIDASE B"/>
    <property type="match status" value="1"/>
</dbReference>
<dbReference type="Proteomes" id="UP000076552">
    <property type="component" value="Unassembled WGS sequence"/>
</dbReference>
<dbReference type="InterPro" id="IPR050386">
    <property type="entry name" value="Glycosyl_hydrolase_5"/>
</dbReference>
<dbReference type="EMBL" id="LFIV01000024">
    <property type="protein sequence ID" value="KZL75318.1"/>
    <property type="molecule type" value="Genomic_DNA"/>
</dbReference>
<dbReference type="Pfam" id="PF00734">
    <property type="entry name" value="CBM_1"/>
    <property type="match status" value="1"/>
</dbReference>
<keyword evidence="2 9" id="KW-0732">Signal</keyword>
<dbReference type="GO" id="GO:0030245">
    <property type="term" value="P:cellulose catabolic process"/>
    <property type="evidence" value="ECO:0007669"/>
    <property type="project" value="UniProtKB-KW"/>
</dbReference>
<keyword evidence="7" id="KW-0961">Cell wall biogenesis/degradation</keyword>
<dbReference type="InterPro" id="IPR001547">
    <property type="entry name" value="Glyco_hydro_5"/>
</dbReference>
<evidence type="ECO:0000256" key="2">
    <source>
        <dbReference type="ARBA" id="ARBA00022729"/>
    </source>
</evidence>
<dbReference type="GO" id="GO:0005576">
    <property type="term" value="C:extracellular region"/>
    <property type="evidence" value="ECO:0007669"/>
    <property type="project" value="InterPro"/>
</dbReference>
<dbReference type="InterPro" id="IPR014756">
    <property type="entry name" value="Ig_E-set"/>
</dbReference>
<dbReference type="STRING" id="708197.A0A166W4T4"/>
<dbReference type="SUPFAM" id="SSF57180">
    <property type="entry name" value="Cellulose-binding domain"/>
    <property type="match status" value="1"/>
</dbReference>
<comment type="caution">
    <text evidence="11">The sequence shown here is derived from an EMBL/GenBank/DDBJ whole genome shotgun (WGS) entry which is preliminary data.</text>
</comment>
<feature type="chain" id="PRO_5007881588" evidence="9">
    <location>
        <begin position="20"/>
        <end position="672"/>
    </location>
</feature>
<dbReference type="InterPro" id="IPR017853">
    <property type="entry name" value="GH"/>
</dbReference>
<dbReference type="InterPro" id="IPR005102">
    <property type="entry name" value="Carbo-bd_X2"/>
</dbReference>
<dbReference type="GO" id="GO:0009986">
    <property type="term" value="C:cell surface"/>
    <property type="evidence" value="ECO:0007669"/>
    <property type="project" value="TreeGrafter"/>
</dbReference>
<evidence type="ECO:0000256" key="5">
    <source>
        <dbReference type="ARBA" id="ARBA00023277"/>
    </source>
</evidence>
<dbReference type="GO" id="GO:0071555">
    <property type="term" value="P:cell wall organization"/>
    <property type="evidence" value="ECO:0007669"/>
    <property type="project" value="UniProtKB-KW"/>
</dbReference>
<dbReference type="SMART" id="SM00236">
    <property type="entry name" value="fCBD"/>
    <property type="match status" value="1"/>
</dbReference>
<evidence type="ECO:0000256" key="4">
    <source>
        <dbReference type="ARBA" id="ARBA00023001"/>
    </source>
</evidence>
<gene>
    <name evidence="11" type="ORF">CT0861_04408</name>
</gene>
<dbReference type="InterPro" id="IPR000254">
    <property type="entry name" value="CBD"/>
</dbReference>
<evidence type="ECO:0000256" key="6">
    <source>
        <dbReference type="ARBA" id="ARBA00023295"/>
    </source>
</evidence>
<proteinExistence type="inferred from homology"/>
<dbReference type="InterPro" id="IPR013783">
    <property type="entry name" value="Ig-like_fold"/>
</dbReference>
<evidence type="ECO:0000256" key="3">
    <source>
        <dbReference type="ARBA" id="ARBA00022801"/>
    </source>
</evidence>
<dbReference type="GO" id="GO:0005978">
    <property type="term" value="P:glycogen biosynthetic process"/>
    <property type="evidence" value="ECO:0007669"/>
    <property type="project" value="UniProtKB-UniPathway"/>
</dbReference>
<evidence type="ECO:0000313" key="12">
    <source>
        <dbReference type="Proteomes" id="UP000076552"/>
    </source>
</evidence>
<dbReference type="Gene3D" id="3.20.20.80">
    <property type="entry name" value="Glycosidases"/>
    <property type="match status" value="1"/>
</dbReference>
<keyword evidence="12" id="KW-1185">Reference proteome</keyword>
<dbReference type="Pfam" id="PF00150">
    <property type="entry name" value="Cellulase"/>
    <property type="match status" value="1"/>
</dbReference>
<dbReference type="PROSITE" id="PS00562">
    <property type="entry name" value="CBM1_1"/>
    <property type="match status" value="1"/>
</dbReference>
<feature type="signal peptide" evidence="9">
    <location>
        <begin position="1"/>
        <end position="19"/>
    </location>
</feature>
<reference evidence="11 12" key="1">
    <citation type="submission" date="2015-06" db="EMBL/GenBank/DDBJ databases">
        <title>Survival trade-offs in plant roots during colonization by closely related pathogenic and mutualistic fungi.</title>
        <authorList>
            <person name="Hacquard S."/>
            <person name="Kracher B."/>
            <person name="Hiruma K."/>
            <person name="Weinman A."/>
            <person name="Muench P."/>
            <person name="Garrido Oter R."/>
            <person name="Ver Loren van Themaat E."/>
            <person name="Dallerey J.-F."/>
            <person name="Damm U."/>
            <person name="Henrissat B."/>
            <person name="Lespinet O."/>
            <person name="Thon M."/>
            <person name="Kemen E."/>
            <person name="McHardy A.C."/>
            <person name="Schulze-Lefert P."/>
            <person name="O'Connell R.J."/>
        </authorList>
    </citation>
    <scope>NUCLEOTIDE SEQUENCE [LARGE SCALE GENOMIC DNA]</scope>
    <source>
        <strain evidence="11 12">0861</strain>
    </source>
</reference>
<dbReference type="UniPathway" id="UPA00164"/>
<dbReference type="PANTHER" id="PTHR31297:SF41">
    <property type="entry name" value="ENDOGLUCANASE, PUTATIVE (AFU_ORTHOLOGUE AFUA_5G01830)-RELATED"/>
    <property type="match status" value="1"/>
</dbReference>
<dbReference type="GO" id="GO:0030248">
    <property type="term" value="F:cellulose binding"/>
    <property type="evidence" value="ECO:0007669"/>
    <property type="project" value="InterPro"/>
</dbReference>
<name>A0A166W4T4_9PEZI</name>
<protein>
    <submittedName>
        <fullName evidence="11">Endoglucanase</fullName>
    </submittedName>
</protein>
<evidence type="ECO:0000256" key="1">
    <source>
        <dbReference type="ARBA" id="ARBA00005641"/>
    </source>
</evidence>
<evidence type="ECO:0000256" key="8">
    <source>
        <dbReference type="ARBA" id="ARBA00023326"/>
    </source>
</evidence>
<keyword evidence="8" id="KW-0624">Polysaccharide degradation</keyword>
<dbReference type="AlphaFoldDB" id="A0A166W4T4"/>
<dbReference type="Pfam" id="PF03442">
    <property type="entry name" value="CBM_X2"/>
    <property type="match status" value="1"/>
</dbReference>
<feature type="domain" description="CBM1" evidence="10">
    <location>
        <begin position="19"/>
        <end position="55"/>
    </location>
</feature>
<dbReference type="PROSITE" id="PS51164">
    <property type="entry name" value="CBM1_2"/>
    <property type="match status" value="1"/>
</dbReference>
<dbReference type="SUPFAM" id="SSF81296">
    <property type="entry name" value="E set domains"/>
    <property type="match status" value="1"/>
</dbReference>
<accession>A0A166W4T4</accession>
<keyword evidence="5" id="KW-0119">Carbohydrate metabolism</keyword>
<dbReference type="Gene3D" id="2.60.40.10">
    <property type="entry name" value="Immunoglobulins"/>
    <property type="match status" value="1"/>
</dbReference>
<evidence type="ECO:0000313" key="11">
    <source>
        <dbReference type="EMBL" id="KZL75318.1"/>
    </source>
</evidence>
<dbReference type="SUPFAM" id="SSF51445">
    <property type="entry name" value="(Trans)glycosidases"/>
    <property type="match status" value="1"/>
</dbReference>
<evidence type="ECO:0000256" key="7">
    <source>
        <dbReference type="ARBA" id="ARBA00023316"/>
    </source>
</evidence>
<comment type="similarity">
    <text evidence="1">Belongs to the glycosyl hydrolase 5 (cellulase A) family.</text>
</comment>